<evidence type="ECO:0000256" key="7">
    <source>
        <dbReference type="SAM" id="SignalP"/>
    </source>
</evidence>
<evidence type="ECO:0000256" key="5">
    <source>
        <dbReference type="ARBA" id="ARBA00022729"/>
    </source>
</evidence>
<reference evidence="8 9" key="1">
    <citation type="submission" date="2024-04" db="EMBL/GenBank/DDBJ databases">
        <title>Two novel Raoultella species associated with bleeding cankers of broadleaf hosts, Raoultella scottia sp. nov. and Raoultella lignicola sp. nov.</title>
        <authorList>
            <person name="Brady C.L."/>
        </authorList>
    </citation>
    <scope>NUCLEOTIDE SEQUENCE [LARGE SCALE GENOMIC DNA]</scope>
    <source>
        <strain evidence="8 9">TW_WC1a.1</strain>
    </source>
</reference>
<dbReference type="PANTHER" id="PTHR42953:SF1">
    <property type="entry name" value="METAL-BINDING PROTEIN HI_0362-RELATED"/>
    <property type="match status" value="1"/>
</dbReference>
<keyword evidence="5 7" id="KW-0732">Signal</keyword>
<feature type="signal peptide" evidence="7">
    <location>
        <begin position="1"/>
        <end position="22"/>
    </location>
</feature>
<name>A0ABU9F2E0_9ENTR</name>
<proteinExistence type="inferred from homology"/>
<protein>
    <submittedName>
        <fullName evidence="8">Metal ABC transporter substrate-binding protein</fullName>
    </submittedName>
</protein>
<comment type="caution">
    <text evidence="8">The sequence shown here is derived from an EMBL/GenBank/DDBJ whole genome shotgun (WGS) entry which is preliminary data.</text>
</comment>
<evidence type="ECO:0000256" key="4">
    <source>
        <dbReference type="ARBA" id="ARBA00022723"/>
    </source>
</evidence>
<comment type="similarity">
    <text evidence="2 6">Belongs to the bacterial solute-binding protein 9 family.</text>
</comment>
<organism evidence="8 9">
    <name type="scientific">Raoultella lignicola</name>
    <dbReference type="NCBI Taxonomy" id="3040939"/>
    <lineage>
        <taxon>Bacteria</taxon>
        <taxon>Pseudomonadati</taxon>
        <taxon>Pseudomonadota</taxon>
        <taxon>Gammaproteobacteria</taxon>
        <taxon>Enterobacterales</taxon>
        <taxon>Enterobacteriaceae</taxon>
        <taxon>Klebsiella/Raoultella group</taxon>
        <taxon>Raoultella</taxon>
    </lineage>
</organism>
<dbReference type="Pfam" id="PF01297">
    <property type="entry name" value="ZnuA"/>
    <property type="match status" value="1"/>
</dbReference>
<keyword evidence="3 6" id="KW-0813">Transport</keyword>
<comment type="subcellular location">
    <subcellularLocation>
        <location evidence="1">Cell envelope</location>
    </subcellularLocation>
</comment>
<evidence type="ECO:0000256" key="1">
    <source>
        <dbReference type="ARBA" id="ARBA00004196"/>
    </source>
</evidence>
<evidence type="ECO:0000313" key="9">
    <source>
        <dbReference type="Proteomes" id="UP001312893"/>
    </source>
</evidence>
<evidence type="ECO:0000256" key="3">
    <source>
        <dbReference type="ARBA" id="ARBA00022448"/>
    </source>
</evidence>
<dbReference type="CDD" id="cd01137">
    <property type="entry name" value="PsaA"/>
    <property type="match status" value="1"/>
</dbReference>
<sequence>MKKRTAVILTLAFGLAVQGAMAKTLNVVSSFSVLGDMVQQVGGEHVKVATLVGPDGDPHTFEPSPQDSALLSKADVVVVNGLGLEGWVDRLIKASGFKGELVVASTGVKTHTLDEDGKTVTDPHAWNSAANGALYAQNILNGLVAASPQDKAALEVSGQRYIGQLNELDSWAKSQFSTIPQEKRKVLTSHDAFGYFGRAYGVTFLAPQGLSSESEASAAQVGALITQIKADGVHTWFMENQLDPRLVKQIASATGAQAGGELYPEALSKPGGVADSYVKMLRHNVELIAASMK</sequence>
<dbReference type="PRINTS" id="PR00690">
    <property type="entry name" value="ADHESNFAMILY"/>
</dbReference>
<evidence type="ECO:0000256" key="6">
    <source>
        <dbReference type="RuleBase" id="RU003512"/>
    </source>
</evidence>
<gene>
    <name evidence="8" type="ORF">QFI96_002295</name>
</gene>
<dbReference type="InterPro" id="IPR006127">
    <property type="entry name" value="ZnuA-like"/>
</dbReference>
<dbReference type="SUPFAM" id="SSF53807">
    <property type="entry name" value="Helical backbone' metal receptor"/>
    <property type="match status" value="1"/>
</dbReference>
<dbReference type="InterPro" id="IPR006128">
    <property type="entry name" value="Lipoprotein_PsaA-like"/>
</dbReference>
<evidence type="ECO:0000313" key="8">
    <source>
        <dbReference type="EMBL" id="MEL0550535.1"/>
    </source>
</evidence>
<dbReference type="InterPro" id="IPR050492">
    <property type="entry name" value="Bact_metal-bind_prot9"/>
</dbReference>
<keyword evidence="9" id="KW-1185">Reference proteome</keyword>
<dbReference type="PRINTS" id="PR00691">
    <property type="entry name" value="ADHESINB"/>
</dbReference>
<dbReference type="Proteomes" id="UP001312893">
    <property type="component" value="Unassembled WGS sequence"/>
</dbReference>
<dbReference type="PANTHER" id="PTHR42953">
    <property type="entry name" value="HIGH-AFFINITY ZINC UPTAKE SYSTEM PROTEIN ZNUA-RELATED"/>
    <property type="match status" value="1"/>
</dbReference>
<dbReference type="Gene3D" id="3.40.50.1980">
    <property type="entry name" value="Nitrogenase molybdenum iron protein domain"/>
    <property type="match status" value="2"/>
</dbReference>
<dbReference type="RefSeq" id="WP_174509806.1">
    <property type="nucleotide sequence ID" value="NZ_JARXNK020000096.1"/>
</dbReference>
<accession>A0ABU9F2E0</accession>
<evidence type="ECO:0000256" key="2">
    <source>
        <dbReference type="ARBA" id="ARBA00011028"/>
    </source>
</evidence>
<feature type="chain" id="PRO_5045139761" evidence="7">
    <location>
        <begin position="23"/>
        <end position="293"/>
    </location>
</feature>
<keyword evidence="4" id="KW-0479">Metal-binding</keyword>
<dbReference type="EMBL" id="JARXNK020000096">
    <property type="protein sequence ID" value="MEL0550535.1"/>
    <property type="molecule type" value="Genomic_DNA"/>
</dbReference>
<dbReference type="InterPro" id="IPR006129">
    <property type="entry name" value="AdhesinB"/>
</dbReference>